<proteinExistence type="predicted"/>
<evidence type="ECO:0000313" key="2">
    <source>
        <dbReference type="Proteomes" id="UP000238479"/>
    </source>
</evidence>
<accession>A0A2P6PQM7</accession>
<organism evidence="1 2">
    <name type="scientific">Rosa chinensis</name>
    <name type="common">China rose</name>
    <dbReference type="NCBI Taxonomy" id="74649"/>
    <lineage>
        <taxon>Eukaryota</taxon>
        <taxon>Viridiplantae</taxon>
        <taxon>Streptophyta</taxon>
        <taxon>Embryophyta</taxon>
        <taxon>Tracheophyta</taxon>
        <taxon>Spermatophyta</taxon>
        <taxon>Magnoliopsida</taxon>
        <taxon>eudicotyledons</taxon>
        <taxon>Gunneridae</taxon>
        <taxon>Pentapetalae</taxon>
        <taxon>rosids</taxon>
        <taxon>fabids</taxon>
        <taxon>Rosales</taxon>
        <taxon>Rosaceae</taxon>
        <taxon>Rosoideae</taxon>
        <taxon>Rosoideae incertae sedis</taxon>
        <taxon>Rosa</taxon>
    </lineage>
</organism>
<dbReference type="AlphaFoldDB" id="A0A2P6PQM7"/>
<sequence length="50" mass="5685">MKVWNCKGSKLISCSLFSNCLSVGFKLSLFFSYPPSAPKSHCTHYYLLCF</sequence>
<name>A0A2P6PQM7_ROSCH</name>
<evidence type="ECO:0000313" key="1">
    <source>
        <dbReference type="EMBL" id="PRQ24222.1"/>
    </source>
</evidence>
<comment type="caution">
    <text evidence="1">The sequence shown here is derived from an EMBL/GenBank/DDBJ whole genome shotgun (WGS) entry which is preliminary data.</text>
</comment>
<dbReference type="Proteomes" id="UP000238479">
    <property type="component" value="Chromosome 6"/>
</dbReference>
<dbReference type="EMBL" id="PDCK01000044">
    <property type="protein sequence ID" value="PRQ24222.1"/>
    <property type="molecule type" value="Genomic_DNA"/>
</dbReference>
<dbReference type="Gramene" id="PRQ24222">
    <property type="protein sequence ID" value="PRQ24222"/>
    <property type="gene ID" value="RchiOBHm_Chr6g0270011"/>
</dbReference>
<keyword evidence="2" id="KW-1185">Reference proteome</keyword>
<protein>
    <submittedName>
        <fullName evidence="1">Uncharacterized protein</fullName>
    </submittedName>
</protein>
<reference evidence="1 2" key="1">
    <citation type="journal article" date="2018" name="Nat. Genet.">
        <title>The Rosa genome provides new insights in the design of modern roses.</title>
        <authorList>
            <person name="Bendahmane M."/>
        </authorList>
    </citation>
    <scope>NUCLEOTIDE SEQUENCE [LARGE SCALE GENOMIC DNA]</scope>
    <source>
        <strain evidence="2">cv. Old Blush</strain>
    </source>
</reference>
<gene>
    <name evidence="1" type="ORF">RchiOBHm_Chr6g0270011</name>
</gene>